<gene>
    <name evidence="2" type="ORF">HPP92_019771</name>
</gene>
<evidence type="ECO:0000313" key="2">
    <source>
        <dbReference type="EMBL" id="KAG0465607.1"/>
    </source>
</evidence>
<evidence type="ECO:0000313" key="3">
    <source>
        <dbReference type="Proteomes" id="UP000639772"/>
    </source>
</evidence>
<accession>A0A835UL26</accession>
<proteinExistence type="predicted"/>
<sequence length="96" mass="10272">MILVAHEIPAKYTPNGKDKARARVEKRSRGGMRIGAEVITAPAMATLFPIHHPIRKAAEPKAEQPNSPPASFSPPLLTISIADRVSGITSDLSFSS</sequence>
<dbReference type="Proteomes" id="UP000639772">
    <property type="component" value="Chromosome 10"/>
</dbReference>
<feature type="region of interest" description="Disordered" evidence="1">
    <location>
        <begin position="56"/>
        <end position="75"/>
    </location>
</feature>
<evidence type="ECO:0000256" key="1">
    <source>
        <dbReference type="SAM" id="MobiDB-lite"/>
    </source>
</evidence>
<dbReference type="EMBL" id="JADCNM010000010">
    <property type="protein sequence ID" value="KAG0465607.1"/>
    <property type="molecule type" value="Genomic_DNA"/>
</dbReference>
<comment type="caution">
    <text evidence="2">The sequence shown here is derived from an EMBL/GenBank/DDBJ whole genome shotgun (WGS) entry which is preliminary data.</text>
</comment>
<dbReference type="AlphaFoldDB" id="A0A835UL26"/>
<name>A0A835UL26_VANPL</name>
<reference evidence="2 3" key="1">
    <citation type="journal article" date="2020" name="Nat. Food">
        <title>A phased Vanilla planifolia genome enables genetic improvement of flavour and production.</title>
        <authorList>
            <person name="Hasing T."/>
            <person name="Tang H."/>
            <person name="Brym M."/>
            <person name="Khazi F."/>
            <person name="Huang T."/>
            <person name="Chambers A.H."/>
        </authorList>
    </citation>
    <scope>NUCLEOTIDE SEQUENCE [LARGE SCALE GENOMIC DNA]</scope>
    <source>
        <tissue evidence="2">Leaf</tissue>
    </source>
</reference>
<organism evidence="2 3">
    <name type="scientific">Vanilla planifolia</name>
    <name type="common">Vanilla</name>
    <dbReference type="NCBI Taxonomy" id="51239"/>
    <lineage>
        <taxon>Eukaryota</taxon>
        <taxon>Viridiplantae</taxon>
        <taxon>Streptophyta</taxon>
        <taxon>Embryophyta</taxon>
        <taxon>Tracheophyta</taxon>
        <taxon>Spermatophyta</taxon>
        <taxon>Magnoliopsida</taxon>
        <taxon>Liliopsida</taxon>
        <taxon>Asparagales</taxon>
        <taxon>Orchidaceae</taxon>
        <taxon>Vanilloideae</taxon>
        <taxon>Vanilleae</taxon>
        <taxon>Vanilla</taxon>
    </lineage>
</organism>
<protein>
    <submittedName>
        <fullName evidence="2">Uncharacterized protein</fullName>
    </submittedName>
</protein>